<accession>A0A4R8LC72</accession>
<evidence type="ECO:0000256" key="11">
    <source>
        <dbReference type="SAM" id="Phobius"/>
    </source>
</evidence>
<feature type="region of interest" description="Disordered" evidence="10">
    <location>
        <begin position="417"/>
        <end position="444"/>
    </location>
</feature>
<dbReference type="OrthoDB" id="9121563at2"/>
<dbReference type="AlphaFoldDB" id="A0A4R8LC72"/>
<dbReference type="Proteomes" id="UP000295509">
    <property type="component" value="Unassembled WGS sequence"/>
</dbReference>
<keyword evidence="4" id="KW-0597">Phosphoprotein</keyword>
<keyword evidence="9 11" id="KW-0472">Membrane</keyword>
<dbReference type="GO" id="GO:0000155">
    <property type="term" value="F:phosphorelay sensor kinase activity"/>
    <property type="evidence" value="ECO:0007669"/>
    <property type="project" value="InterPro"/>
</dbReference>
<evidence type="ECO:0000256" key="2">
    <source>
        <dbReference type="ARBA" id="ARBA00004370"/>
    </source>
</evidence>
<comment type="caution">
    <text evidence="13">The sequence shown here is derived from an EMBL/GenBank/DDBJ whole genome shotgun (WGS) entry which is preliminary data.</text>
</comment>
<evidence type="ECO:0000256" key="9">
    <source>
        <dbReference type="ARBA" id="ARBA00023136"/>
    </source>
</evidence>
<evidence type="ECO:0000259" key="12">
    <source>
        <dbReference type="PROSITE" id="PS50109"/>
    </source>
</evidence>
<evidence type="ECO:0000313" key="13">
    <source>
        <dbReference type="EMBL" id="TDY40543.1"/>
    </source>
</evidence>
<dbReference type="PANTHER" id="PTHR45436">
    <property type="entry name" value="SENSOR HISTIDINE KINASE YKOH"/>
    <property type="match status" value="1"/>
</dbReference>
<dbReference type="SMART" id="SM00387">
    <property type="entry name" value="HATPase_c"/>
    <property type="match status" value="1"/>
</dbReference>
<reference evidence="13 14" key="1">
    <citation type="submission" date="2019-03" db="EMBL/GenBank/DDBJ databases">
        <title>Genomic Encyclopedia of Type Strains, Phase III (KMG-III): the genomes of soil and plant-associated and newly described type strains.</title>
        <authorList>
            <person name="Whitman W."/>
        </authorList>
    </citation>
    <scope>NUCLEOTIDE SEQUENCE [LARGE SCALE GENOMIC DNA]</scope>
    <source>
        <strain evidence="13 14">LMG 29544</strain>
    </source>
</reference>
<evidence type="ECO:0000256" key="1">
    <source>
        <dbReference type="ARBA" id="ARBA00000085"/>
    </source>
</evidence>
<evidence type="ECO:0000256" key="5">
    <source>
        <dbReference type="ARBA" id="ARBA00022679"/>
    </source>
</evidence>
<dbReference type="GO" id="GO:0005886">
    <property type="term" value="C:plasma membrane"/>
    <property type="evidence" value="ECO:0007669"/>
    <property type="project" value="TreeGrafter"/>
</dbReference>
<dbReference type="InterPro" id="IPR003661">
    <property type="entry name" value="HisK_dim/P_dom"/>
</dbReference>
<dbReference type="Pfam" id="PF02518">
    <property type="entry name" value="HATPase_c"/>
    <property type="match status" value="1"/>
</dbReference>
<feature type="domain" description="Histidine kinase" evidence="12">
    <location>
        <begin position="217"/>
        <end position="424"/>
    </location>
</feature>
<dbReference type="PANTHER" id="PTHR45436:SF16">
    <property type="entry name" value="HISTIDINE KINASE"/>
    <property type="match status" value="1"/>
</dbReference>
<keyword evidence="8 11" id="KW-1133">Transmembrane helix</keyword>
<dbReference type="InterPro" id="IPR036097">
    <property type="entry name" value="HisK_dim/P_sf"/>
</dbReference>
<evidence type="ECO:0000256" key="10">
    <source>
        <dbReference type="SAM" id="MobiDB-lite"/>
    </source>
</evidence>
<comment type="catalytic activity">
    <reaction evidence="1">
        <text>ATP + protein L-histidine = ADP + protein N-phospho-L-histidine.</text>
        <dbReference type="EC" id="2.7.13.3"/>
    </reaction>
</comment>
<dbReference type="SMART" id="SM00388">
    <property type="entry name" value="HisKA"/>
    <property type="match status" value="1"/>
</dbReference>
<evidence type="ECO:0000256" key="6">
    <source>
        <dbReference type="ARBA" id="ARBA00022692"/>
    </source>
</evidence>
<keyword evidence="5" id="KW-0808">Transferase</keyword>
<dbReference type="InterPro" id="IPR036890">
    <property type="entry name" value="HATPase_C_sf"/>
</dbReference>
<dbReference type="InterPro" id="IPR050428">
    <property type="entry name" value="TCS_sensor_his_kinase"/>
</dbReference>
<dbReference type="CDD" id="cd00075">
    <property type="entry name" value="HATPase"/>
    <property type="match status" value="1"/>
</dbReference>
<proteinExistence type="predicted"/>
<feature type="compositionally biased region" description="Polar residues" evidence="10">
    <location>
        <begin position="429"/>
        <end position="444"/>
    </location>
</feature>
<evidence type="ECO:0000313" key="14">
    <source>
        <dbReference type="Proteomes" id="UP000295509"/>
    </source>
</evidence>
<dbReference type="InterPro" id="IPR005467">
    <property type="entry name" value="His_kinase_dom"/>
</dbReference>
<dbReference type="Pfam" id="PF00512">
    <property type="entry name" value="HisKA"/>
    <property type="match status" value="1"/>
</dbReference>
<dbReference type="EC" id="2.7.13.3" evidence="3"/>
<gene>
    <name evidence="13" type="ORF">BX592_12456</name>
</gene>
<feature type="transmembrane region" description="Helical" evidence="11">
    <location>
        <begin position="136"/>
        <end position="159"/>
    </location>
</feature>
<dbReference type="Gene3D" id="1.10.287.130">
    <property type="match status" value="1"/>
</dbReference>
<evidence type="ECO:0000256" key="4">
    <source>
        <dbReference type="ARBA" id="ARBA00022553"/>
    </source>
</evidence>
<evidence type="ECO:0000256" key="7">
    <source>
        <dbReference type="ARBA" id="ARBA00022777"/>
    </source>
</evidence>
<dbReference type="PRINTS" id="PR00344">
    <property type="entry name" value="BCTRLSENSOR"/>
</dbReference>
<name>A0A4R8LC72_9BURK</name>
<evidence type="ECO:0000256" key="8">
    <source>
        <dbReference type="ARBA" id="ARBA00022989"/>
    </source>
</evidence>
<keyword evidence="14" id="KW-1185">Reference proteome</keyword>
<dbReference type="Gene3D" id="3.30.565.10">
    <property type="entry name" value="Histidine kinase-like ATPase, C-terminal domain"/>
    <property type="match status" value="1"/>
</dbReference>
<dbReference type="InterPro" id="IPR004358">
    <property type="entry name" value="Sig_transdc_His_kin-like_C"/>
</dbReference>
<dbReference type="CDD" id="cd00082">
    <property type="entry name" value="HisKA"/>
    <property type="match status" value="1"/>
</dbReference>
<keyword evidence="6 11" id="KW-0812">Transmembrane</keyword>
<dbReference type="SUPFAM" id="SSF55874">
    <property type="entry name" value="ATPase domain of HSP90 chaperone/DNA topoisomerase II/histidine kinase"/>
    <property type="match status" value="1"/>
</dbReference>
<dbReference type="SUPFAM" id="SSF47384">
    <property type="entry name" value="Homodimeric domain of signal transducing histidine kinase"/>
    <property type="match status" value="1"/>
</dbReference>
<dbReference type="PROSITE" id="PS50109">
    <property type="entry name" value="HIS_KIN"/>
    <property type="match status" value="1"/>
</dbReference>
<keyword evidence="7" id="KW-0418">Kinase</keyword>
<sequence length="444" mass="48530">MRRSLRLKVALVFSALTIVLLIAQALGVRLFAEAQEERLIAALIRDDMMSVLRSYQANPALLPPFDEQLQGYLSTTDKSHIALPATTAALPDGTHEIIVDGREIHVSVVALNGSRLYRVYDFSAYEKHFKRVIDTLMAGTGAFALLTIWLAFGLSGLLVRQVAGLARQVKALQHERSASINPGKFDEAELVGLVDAFNDYHRRMADMIEREKEFTGNVSHELRTPLTTIKTSVELLAEETAIGDKSRARLAQIERAADHMRDTVNALLLLAREESSGRTQPQRLVARVHDALQPFVATMRCKGVESIVDVDDAVYVDVNQPALAIVLSNLIDNAVRHTSSGHVRFGWTRGRLRIDDTGNGIAADALPHVFERFYRADDASSPSCGYGIGLAIVRKICARYGWTITIDSEPGRGTVASLGLPLAGGSRPDPQSSPSLTKISQTGA</sequence>
<organism evidence="13 14">
    <name type="scientific">Paraburkholderia rhizosphaerae</name>
    <dbReference type="NCBI Taxonomy" id="480658"/>
    <lineage>
        <taxon>Bacteria</taxon>
        <taxon>Pseudomonadati</taxon>
        <taxon>Pseudomonadota</taxon>
        <taxon>Betaproteobacteria</taxon>
        <taxon>Burkholderiales</taxon>
        <taxon>Burkholderiaceae</taxon>
        <taxon>Paraburkholderia</taxon>
    </lineage>
</organism>
<dbReference type="InterPro" id="IPR003594">
    <property type="entry name" value="HATPase_dom"/>
</dbReference>
<dbReference type="RefSeq" id="WP_134196115.1">
    <property type="nucleotide sequence ID" value="NZ_JBHLUW010000036.1"/>
</dbReference>
<evidence type="ECO:0000256" key="3">
    <source>
        <dbReference type="ARBA" id="ARBA00012438"/>
    </source>
</evidence>
<protein>
    <recommendedName>
        <fullName evidence="3">histidine kinase</fullName>
        <ecNumber evidence="3">2.7.13.3</ecNumber>
    </recommendedName>
</protein>
<dbReference type="EMBL" id="SORE01000024">
    <property type="protein sequence ID" value="TDY40543.1"/>
    <property type="molecule type" value="Genomic_DNA"/>
</dbReference>
<comment type="subcellular location">
    <subcellularLocation>
        <location evidence="2">Membrane</location>
    </subcellularLocation>
</comment>